<reference evidence="1 2" key="1">
    <citation type="submission" date="2020-05" db="EMBL/GenBank/DDBJ databases">
        <title>Draft genome sequence of Desulfovibrio sp. strain HN2T.</title>
        <authorList>
            <person name="Ueno A."/>
            <person name="Tamazawa S."/>
            <person name="Tamamura S."/>
            <person name="Murakami T."/>
            <person name="Kiyama T."/>
            <person name="Inomata H."/>
            <person name="Amano Y."/>
            <person name="Miyakawa K."/>
            <person name="Tamaki H."/>
            <person name="Naganuma T."/>
            <person name="Kaneko K."/>
        </authorList>
    </citation>
    <scope>NUCLEOTIDE SEQUENCE [LARGE SCALE GENOMIC DNA]</scope>
    <source>
        <strain evidence="1 2">HN2</strain>
    </source>
</reference>
<accession>A0A7J0BLH7</accession>
<dbReference type="RefSeq" id="WP_174405646.1">
    <property type="nucleotide sequence ID" value="NZ_BLVO01000013.1"/>
</dbReference>
<dbReference type="Proteomes" id="UP000503840">
    <property type="component" value="Unassembled WGS sequence"/>
</dbReference>
<evidence type="ECO:0000313" key="2">
    <source>
        <dbReference type="Proteomes" id="UP000503840"/>
    </source>
</evidence>
<dbReference type="EMBL" id="BLVO01000013">
    <property type="protein sequence ID" value="GFM34015.1"/>
    <property type="molecule type" value="Genomic_DNA"/>
</dbReference>
<proteinExistence type="predicted"/>
<name>A0A7J0BLH7_9BACT</name>
<evidence type="ECO:0008006" key="3">
    <source>
        <dbReference type="Google" id="ProtNLM"/>
    </source>
</evidence>
<organism evidence="1 2">
    <name type="scientific">Desulfovibrio subterraneus</name>
    <dbReference type="NCBI Taxonomy" id="2718620"/>
    <lineage>
        <taxon>Bacteria</taxon>
        <taxon>Pseudomonadati</taxon>
        <taxon>Thermodesulfobacteriota</taxon>
        <taxon>Desulfovibrionia</taxon>
        <taxon>Desulfovibrionales</taxon>
        <taxon>Desulfovibrionaceae</taxon>
        <taxon>Desulfovibrio</taxon>
    </lineage>
</organism>
<keyword evidence="2" id="KW-1185">Reference proteome</keyword>
<protein>
    <recommendedName>
        <fullName evidence="3">DUF4145 domain-containing protein</fullName>
    </recommendedName>
</protein>
<dbReference type="AlphaFoldDB" id="A0A7J0BLH7"/>
<evidence type="ECO:0000313" key="1">
    <source>
        <dbReference type="EMBL" id="GFM34015.1"/>
    </source>
</evidence>
<comment type="caution">
    <text evidence="1">The sequence shown here is derived from an EMBL/GenBank/DDBJ whole genome shotgun (WGS) entry which is preliminary data.</text>
</comment>
<gene>
    <name evidence="1" type="ORF">DSM101010T_23800</name>
</gene>
<sequence length="179" mass="21162">MRDYLKGKAEADYWVYGITEREFTYTIELIQGIVDLRTEKHTEYENEVRRDTPDLADDILDDISYYKYVEEQHLWQFALVRLQGLFESVMTSEFAPPRDGVRLNGISLKLAAIARERYTLTDDEKSELIAWANIRNGIAHAPPEEHRPILYKEDVVEYKNLVLSLYQRWKSEKKARNQT</sequence>